<keyword evidence="2" id="KW-1185">Reference proteome</keyword>
<gene>
    <name evidence="1" type="ORF">RND71_031078</name>
</gene>
<sequence length="62" mass="7310">MAKNRQISLRNERDIGPRSKVFEAWKCGPAYNIKAKNGYSQMRPLKRDHWFDQEEETDNAIA</sequence>
<evidence type="ECO:0000313" key="1">
    <source>
        <dbReference type="EMBL" id="KAK4348323.1"/>
    </source>
</evidence>
<proteinExistence type="predicted"/>
<reference evidence="1" key="1">
    <citation type="submission" date="2023-12" db="EMBL/GenBank/DDBJ databases">
        <title>Genome assembly of Anisodus tanguticus.</title>
        <authorList>
            <person name="Wang Y.-J."/>
        </authorList>
    </citation>
    <scope>NUCLEOTIDE SEQUENCE</scope>
    <source>
        <strain evidence="1">KB-2021</strain>
        <tissue evidence="1">Leaf</tissue>
    </source>
</reference>
<name>A0AAE1UX77_9SOLA</name>
<dbReference type="EMBL" id="JAVYJV010000017">
    <property type="protein sequence ID" value="KAK4348323.1"/>
    <property type="molecule type" value="Genomic_DNA"/>
</dbReference>
<dbReference type="Proteomes" id="UP001291623">
    <property type="component" value="Unassembled WGS sequence"/>
</dbReference>
<protein>
    <submittedName>
        <fullName evidence="1">Uncharacterized protein</fullName>
    </submittedName>
</protein>
<evidence type="ECO:0000313" key="2">
    <source>
        <dbReference type="Proteomes" id="UP001291623"/>
    </source>
</evidence>
<organism evidence="1 2">
    <name type="scientific">Anisodus tanguticus</name>
    <dbReference type="NCBI Taxonomy" id="243964"/>
    <lineage>
        <taxon>Eukaryota</taxon>
        <taxon>Viridiplantae</taxon>
        <taxon>Streptophyta</taxon>
        <taxon>Embryophyta</taxon>
        <taxon>Tracheophyta</taxon>
        <taxon>Spermatophyta</taxon>
        <taxon>Magnoliopsida</taxon>
        <taxon>eudicotyledons</taxon>
        <taxon>Gunneridae</taxon>
        <taxon>Pentapetalae</taxon>
        <taxon>asterids</taxon>
        <taxon>lamiids</taxon>
        <taxon>Solanales</taxon>
        <taxon>Solanaceae</taxon>
        <taxon>Solanoideae</taxon>
        <taxon>Hyoscyameae</taxon>
        <taxon>Anisodus</taxon>
    </lineage>
</organism>
<comment type="caution">
    <text evidence="1">The sequence shown here is derived from an EMBL/GenBank/DDBJ whole genome shotgun (WGS) entry which is preliminary data.</text>
</comment>
<dbReference type="AlphaFoldDB" id="A0AAE1UX77"/>
<accession>A0AAE1UX77</accession>